<evidence type="ECO:0000313" key="2">
    <source>
        <dbReference type="EMBL" id="AXK43291.1"/>
    </source>
</evidence>
<dbReference type="InterPro" id="IPR014710">
    <property type="entry name" value="RmlC-like_jellyroll"/>
</dbReference>
<gene>
    <name evidence="2" type="ORF">DVR09_14090</name>
</gene>
<protein>
    <recommendedName>
        <fullName evidence="1">ChrR-like cupin domain-containing protein</fullName>
    </recommendedName>
</protein>
<dbReference type="KEGG" id="err:DVR09_14090"/>
<organism evidence="2 3">
    <name type="scientific">Erythrobacter aureus</name>
    <dbReference type="NCBI Taxonomy" id="2182384"/>
    <lineage>
        <taxon>Bacteria</taxon>
        <taxon>Pseudomonadati</taxon>
        <taxon>Pseudomonadota</taxon>
        <taxon>Alphaproteobacteria</taxon>
        <taxon>Sphingomonadales</taxon>
        <taxon>Erythrobacteraceae</taxon>
        <taxon>Erythrobacter/Porphyrobacter group</taxon>
        <taxon>Erythrobacter</taxon>
    </lineage>
</organism>
<proteinExistence type="predicted"/>
<dbReference type="InterPro" id="IPR011051">
    <property type="entry name" value="RmlC_Cupin_sf"/>
</dbReference>
<evidence type="ECO:0000259" key="1">
    <source>
        <dbReference type="Pfam" id="PF12973"/>
    </source>
</evidence>
<dbReference type="SUPFAM" id="SSF51182">
    <property type="entry name" value="RmlC-like cupins"/>
    <property type="match status" value="1"/>
</dbReference>
<dbReference type="Gene3D" id="2.60.120.10">
    <property type="entry name" value="Jelly Rolls"/>
    <property type="match status" value="1"/>
</dbReference>
<accession>A0A345YH89</accession>
<dbReference type="Proteomes" id="UP000254508">
    <property type="component" value="Chromosome"/>
</dbReference>
<dbReference type="AlphaFoldDB" id="A0A345YH89"/>
<name>A0A345YH89_9SPHN</name>
<keyword evidence="3" id="KW-1185">Reference proteome</keyword>
<feature type="domain" description="ChrR-like cupin" evidence="1">
    <location>
        <begin position="38"/>
        <end position="125"/>
    </location>
</feature>
<evidence type="ECO:0000313" key="3">
    <source>
        <dbReference type="Proteomes" id="UP000254508"/>
    </source>
</evidence>
<sequence length="177" mass="19567">MKTAEPVPFQEEENAMSSNAIKVIRKADGDWLDLTGKVPGAEGVSIRMHDVDQDTGRVVMSVRFEPDAKMPRHSHHCTALAYTLSGRWAYDDGSYSEGDLVLESVGNNHLPWSDIGTEMLLVFESPNGQYLDNQLEDGTCFHLGMPFFSAVAEMSASEWETAEVLGLVEMIPEMRAA</sequence>
<dbReference type="Pfam" id="PF12973">
    <property type="entry name" value="Cupin_7"/>
    <property type="match status" value="1"/>
</dbReference>
<reference evidence="3" key="1">
    <citation type="submission" date="2018-07" db="EMBL/GenBank/DDBJ databases">
        <title>Genome sequence of Erythrobacter strain YH-07, an antagonistic bacterium isolated from Yellow Sea.</title>
        <authorList>
            <person name="Tang T."/>
            <person name="Liu Q."/>
            <person name="Sun X."/>
        </authorList>
    </citation>
    <scope>NUCLEOTIDE SEQUENCE [LARGE SCALE GENOMIC DNA]</scope>
    <source>
        <strain evidence="3">YH-07</strain>
    </source>
</reference>
<dbReference type="EMBL" id="CP031357">
    <property type="protein sequence ID" value="AXK43291.1"/>
    <property type="molecule type" value="Genomic_DNA"/>
</dbReference>
<dbReference type="OrthoDB" id="564955at2"/>
<dbReference type="InterPro" id="IPR025979">
    <property type="entry name" value="ChrR-like_cupin_dom"/>
</dbReference>